<protein>
    <submittedName>
        <fullName evidence="7">O-antigen ligase</fullName>
    </submittedName>
</protein>
<gene>
    <name evidence="7" type="ORF">SAMN05443662_0505</name>
</gene>
<dbReference type="STRING" id="364032.SAMN05443662_0505"/>
<feature type="transmembrane region" description="Helical" evidence="5">
    <location>
        <begin position="334"/>
        <end position="360"/>
    </location>
</feature>
<keyword evidence="3 5" id="KW-1133">Transmembrane helix</keyword>
<sequence length="427" mass="48152">MQLSVTKIFGYKNLLNYYLRIIWLLILLFPALLLVENYFSKGYVYLVFAALFPLGIYSSWKGDWEPSLAIRSYLAILFLIVVYVYVSGFIGQEVWGGKDTRFAVTSELMVKFLLPFVLIPAFCRLQIGRSFILVSIIFAGFSIFGALIYNFAVHASRSNLFFGAPIIWGDLSLLIGLFAMIMARHEKEYAHRVLLFFVAAIGLVGSLYSGTRGGWIVLLTLPFFYVILFNGYRGSLKKVTLIALFLAVISVVAYFSIPWVGSRVDYAFQDIHNILSGNFSDSIGQRILMWLAAFKAFIASPVTGIGMGNFYAFKQELIAQGELPNYLIKYKHEHSMYMTIIGSLGIVGIILFGVFFLHLFKAFKHLLGSSDTFIWGEMGLVLLLSYLDFGLSESFLFTHIGAAAFFFWASLLLYMGYVAPHRSQCHA</sequence>
<feature type="transmembrane region" description="Helical" evidence="5">
    <location>
        <begin position="17"/>
        <end position="36"/>
    </location>
</feature>
<keyword evidence="8" id="KW-1185">Reference proteome</keyword>
<name>A0A1N6DZQ1_9GAMM</name>
<feature type="transmembrane region" description="Helical" evidence="5">
    <location>
        <begin position="42"/>
        <end position="60"/>
    </location>
</feature>
<keyword evidence="2 5" id="KW-0812">Transmembrane</keyword>
<evidence type="ECO:0000256" key="2">
    <source>
        <dbReference type="ARBA" id="ARBA00022692"/>
    </source>
</evidence>
<dbReference type="EMBL" id="FSRE01000001">
    <property type="protein sequence ID" value="SIN76177.1"/>
    <property type="molecule type" value="Genomic_DNA"/>
</dbReference>
<dbReference type="GO" id="GO:0016020">
    <property type="term" value="C:membrane"/>
    <property type="evidence" value="ECO:0007669"/>
    <property type="project" value="UniProtKB-SubCell"/>
</dbReference>
<feature type="transmembrane region" description="Helical" evidence="5">
    <location>
        <begin position="189"/>
        <end position="208"/>
    </location>
</feature>
<dbReference type="InterPro" id="IPR007016">
    <property type="entry name" value="O-antigen_ligase-rel_domated"/>
</dbReference>
<feature type="transmembrane region" description="Helical" evidence="5">
    <location>
        <begin position="396"/>
        <end position="417"/>
    </location>
</feature>
<dbReference type="PANTHER" id="PTHR37422">
    <property type="entry name" value="TEICHURONIC ACID BIOSYNTHESIS PROTEIN TUAE"/>
    <property type="match status" value="1"/>
</dbReference>
<evidence type="ECO:0000256" key="4">
    <source>
        <dbReference type="ARBA" id="ARBA00023136"/>
    </source>
</evidence>
<keyword evidence="7" id="KW-0436">Ligase</keyword>
<evidence type="ECO:0000313" key="7">
    <source>
        <dbReference type="EMBL" id="SIN76177.1"/>
    </source>
</evidence>
<evidence type="ECO:0000256" key="5">
    <source>
        <dbReference type="SAM" id="Phobius"/>
    </source>
</evidence>
<feature type="transmembrane region" description="Helical" evidence="5">
    <location>
        <begin position="287"/>
        <end position="313"/>
    </location>
</feature>
<dbReference type="OrthoDB" id="8576060at2"/>
<comment type="subcellular location">
    <subcellularLocation>
        <location evidence="1">Membrane</location>
        <topology evidence="1">Multi-pass membrane protein</topology>
    </subcellularLocation>
</comment>
<feature type="domain" description="O-antigen ligase-related" evidence="6">
    <location>
        <begin position="198"/>
        <end position="352"/>
    </location>
</feature>
<proteinExistence type="predicted"/>
<evidence type="ECO:0000259" key="6">
    <source>
        <dbReference type="Pfam" id="PF04932"/>
    </source>
</evidence>
<feature type="transmembrane region" description="Helical" evidence="5">
    <location>
        <begin position="239"/>
        <end position="257"/>
    </location>
</feature>
<accession>A0A1N6DZQ1</accession>
<evidence type="ECO:0000256" key="1">
    <source>
        <dbReference type="ARBA" id="ARBA00004141"/>
    </source>
</evidence>
<feature type="transmembrane region" description="Helical" evidence="5">
    <location>
        <begin position="214"/>
        <end position="232"/>
    </location>
</feature>
<feature type="transmembrane region" description="Helical" evidence="5">
    <location>
        <begin position="72"/>
        <end position="90"/>
    </location>
</feature>
<feature type="transmembrane region" description="Helical" evidence="5">
    <location>
        <begin position="130"/>
        <end position="149"/>
    </location>
</feature>
<dbReference type="Pfam" id="PF04932">
    <property type="entry name" value="Wzy_C"/>
    <property type="match status" value="1"/>
</dbReference>
<dbReference type="InterPro" id="IPR051533">
    <property type="entry name" value="WaaL-like"/>
</dbReference>
<feature type="transmembrane region" description="Helical" evidence="5">
    <location>
        <begin position="102"/>
        <end position="123"/>
    </location>
</feature>
<evidence type="ECO:0000313" key="8">
    <source>
        <dbReference type="Proteomes" id="UP000198461"/>
    </source>
</evidence>
<dbReference type="GO" id="GO:0016874">
    <property type="term" value="F:ligase activity"/>
    <property type="evidence" value="ECO:0007669"/>
    <property type="project" value="UniProtKB-KW"/>
</dbReference>
<dbReference type="Proteomes" id="UP000198461">
    <property type="component" value="Unassembled WGS sequence"/>
</dbReference>
<dbReference type="PANTHER" id="PTHR37422:SF13">
    <property type="entry name" value="LIPOPOLYSACCHARIDE BIOSYNTHESIS PROTEIN PA4999-RELATED"/>
    <property type="match status" value="1"/>
</dbReference>
<dbReference type="AlphaFoldDB" id="A0A1N6DZQ1"/>
<feature type="transmembrane region" description="Helical" evidence="5">
    <location>
        <begin position="161"/>
        <end position="182"/>
    </location>
</feature>
<organism evidence="7 8">
    <name type="scientific">Sulfurivirga caldicuralii</name>
    <dbReference type="NCBI Taxonomy" id="364032"/>
    <lineage>
        <taxon>Bacteria</taxon>
        <taxon>Pseudomonadati</taxon>
        <taxon>Pseudomonadota</taxon>
        <taxon>Gammaproteobacteria</taxon>
        <taxon>Thiotrichales</taxon>
        <taxon>Piscirickettsiaceae</taxon>
        <taxon>Sulfurivirga</taxon>
    </lineage>
</organism>
<evidence type="ECO:0000256" key="3">
    <source>
        <dbReference type="ARBA" id="ARBA00022989"/>
    </source>
</evidence>
<keyword evidence="4 5" id="KW-0472">Membrane</keyword>
<dbReference type="RefSeq" id="WP_074200808.1">
    <property type="nucleotide sequence ID" value="NZ_FSRE01000001.1"/>
</dbReference>
<reference evidence="7 8" key="1">
    <citation type="submission" date="2016-11" db="EMBL/GenBank/DDBJ databases">
        <authorList>
            <person name="Jaros S."/>
            <person name="Januszkiewicz K."/>
            <person name="Wedrychowicz H."/>
        </authorList>
    </citation>
    <scope>NUCLEOTIDE SEQUENCE [LARGE SCALE GENOMIC DNA]</scope>
    <source>
        <strain evidence="7 8">DSM 17737</strain>
    </source>
</reference>